<name>A0A0R2QF88_9ACTN</name>
<dbReference type="GO" id="GO:0055085">
    <property type="term" value="P:transmembrane transport"/>
    <property type="evidence" value="ECO:0007669"/>
    <property type="project" value="InterPro"/>
</dbReference>
<evidence type="ECO:0000313" key="10">
    <source>
        <dbReference type="EMBL" id="KRO48837.1"/>
    </source>
</evidence>
<organism evidence="10 11">
    <name type="scientific">Acidimicrobiia bacterium BACL6 MAG-120924-bin43</name>
    <dbReference type="NCBI Taxonomy" id="1655583"/>
    <lineage>
        <taxon>Bacteria</taxon>
        <taxon>Bacillati</taxon>
        <taxon>Actinomycetota</taxon>
        <taxon>Acidimicrobiia</taxon>
        <taxon>acIV cluster</taxon>
    </lineage>
</organism>
<feature type="transmembrane region" description="Helical" evidence="8">
    <location>
        <begin position="92"/>
        <end position="113"/>
    </location>
</feature>
<evidence type="ECO:0000256" key="3">
    <source>
        <dbReference type="ARBA" id="ARBA00022448"/>
    </source>
</evidence>
<evidence type="ECO:0000256" key="4">
    <source>
        <dbReference type="ARBA" id="ARBA00022475"/>
    </source>
</evidence>
<evidence type="ECO:0000259" key="9">
    <source>
        <dbReference type="PROSITE" id="PS50928"/>
    </source>
</evidence>
<sequence>NIAWQEFTLENWMHPFAEKSLTHALRVSLEIAAVSTIISTVLGSLIAIALSRYKFRGSGGINIFLILPLTTPEIVLGSSLATLFLGQNFIEFGFTTIVIAHIMFQVSFVALTVRARIRGFDWTLEQAAQDLGASPMRTFMKVTLPLILPGILAASLLAFALSIDDFIITFFNSGNVVTFPLQIYGAARVRIPPQINVLASMILFLSVAVLLSGTIAGMRKEAAKTSAAKPKRHSLTKSG</sequence>
<dbReference type="AlphaFoldDB" id="A0A0R2QF88"/>
<evidence type="ECO:0000256" key="7">
    <source>
        <dbReference type="ARBA" id="ARBA00023136"/>
    </source>
</evidence>
<feature type="transmembrane region" description="Helical" evidence="8">
    <location>
        <begin position="31"/>
        <end position="51"/>
    </location>
</feature>
<dbReference type="Pfam" id="PF00528">
    <property type="entry name" value="BPD_transp_1"/>
    <property type="match status" value="1"/>
</dbReference>
<dbReference type="PROSITE" id="PS50928">
    <property type="entry name" value="ABC_TM1"/>
    <property type="match status" value="1"/>
</dbReference>
<evidence type="ECO:0000256" key="6">
    <source>
        <dbReference type="ARBA" id="ARBA00022989"/>
    </source>
</evidence>
<feature type="transmembrane region" description="Helical" evidence="8">
    <location>
        <begin position="191"/>
        <end position="211"/>
    </location>
</feature>
<keyword evidence="4" id="KW-1003">Cell membrane</keyword>
<dbReference type="PANTHER" id="PTHR43848">
    <property type="entry name" value="PUTRESCINE TRANSPORT SYSTEM PERMEASE PROTEIN POTI"/>
    <property type="match status" value="1"/>
</dbReference>
<comment type="subcellular location">
    <subcellularLocation>
        <location evidence="1 8">Cell membrane</location>
        <topology evidence="1 8">Multi-pass membrane protein</topology>
    </subcellularLocation>
</comment>
<accession>A0A0R2QF88</accession>
<proteinExistence type="inferred from homology"/>
<evidence type="ECO:0000256" key="8">
    <source>
        <dbReference type="RuleBase" id="RU363032"/>
    </source>
</evidence>
<dbReference type="PANTHER" id="PTHR43848:SF2">
    <property type="entry name" value="PUTRESCINE TRANSPORT SYSTEM PERMEASE PROTEIN POTI"/>
    <property type="match status" value="1"/>
</dbReference>
<evidence type="ECO:0000313" key="11">
    <source>
        <dbReference type="Proteomes" id="UP000051017"/>
    </source>
</evidence>
<dbReference type="InterPro" id="IPR000515">
    <property type="entry name" value="MetI-like"/>
</dbReference>
<keyword evidence="6 8" id="KW-1133">Transmembrane helix</keyword>
<feature type="transmembrane region" description="Helical" evidence="8">
    <location>
        <begin position="63"/>
        <end position="86"/>
    </location>
</feature>
<reference evidence="10 11" key="1">
    <citation type="submission" date="2015-10" db="EMBL/GenBank/DDBJ databases">
        <title>Metagenome-Assembled Genomes uncover a global brackish microbiome.</title>
        <authorList>
            <person name="Hugerth L.W."/>
            <person name="Larsson J."/>
            <person name="Alneberg J."/>
            <person name="Lindh M.V."/>
            <person name="Legrand C."/>
            <person name="Pinhassi J."/>
            <person name="Andersson A.F."/>
        </authorList>
    </citation>
    <scope>NUCLEOTIDE SEQUENCE [LARGE SCALE GENOMIC DNA]</scope>
    <source>
        <strain evidence="10">BACL6 MAG-120924-bin43</strain>
    </source>
</reference>
<comment type="caution">
    <text evidence="10">The sequence shown here is derived from an EMBL/GenBank/DDBJ whole genome shotgun (WGS) entry which is preliminary data.</text>
</comment>
<feature type="domain" description="ABC transmembrane type-1" evidence="9">
    <location>
        <begin position="25"/>
        <end position="216"/>
    </location>
</feature>
<keyword evidence="3 8" id="KW-0813">Transport</keyword>
<dbReference type="EMBL" id="LIBJ01000058">
    <property type="protein sequence ID" value="KRO48837.1"/>
    <property type="molecule type" value="Genomic_DNA"/>
</dbReference>
<evidence type="ECO:0000256" key="1">
    <source>
        <dbReference type="ARBA" id="ARBA00004651"/>
    </source>
</evidence>
<dbReference type="Proteomes" id="UP000051017">
    <property type="component" value="Unassembled WGS sequence"/>
</dbReference>
<gene>
    <name evidence="10" type="ORF">ABR75_06205</name>
</gene>
<keyword evidence="7 8" id="KW-0472">Membrane</keyword>
<evidence type="ECO:0000256" key="5">
    <source>
        <dbReference type="ARBA" id="ARBA00022692"/>
    </source>
</evidence>
<keyword evidence="5 8" id="KW-0812">Transmembrane</keyword>
<dbReference type="GO" id="GO:0005886">
    <property type="term" value="C:plasma membrane"/>
    <property type="evidence" value="ECO:0007669"/>
    <property type="project" value="UniProtKB-SubCell"/>
</dbReference>
<protein>
    <recommendedName>
        <fullName evidence="9">ABC transmembrane type-1 domain-containing protein</fullName>
    </recommendedName>
</protein>
<feature type="non-terminal residue" evidence="10">
    <location>
        <position position="1"/>
    </location>
</feature>
<dbReference type="Gene3D" id="1.10.3720.10">
    <property type="entry name" value="MetI-like"/>
    <property type="match status" value="1"/>
</dbReference>
<comment type="similarity">
    <text evidence="2">Belongs to the binding-protein-dependent transport system permease family. CysTW subfamily.</text>
</comment>
<dbReference type="CDD" id="cd06261">
    <property type="entry name" value="TM_PBP2"/>
    <property type="match status" value="1"/>
</dbReference>
<feature type="transmembrane region" description="Helical" evidence="8">
    <location>
        <begin position="146"/>
        <end position="171"/>
    </location>
</feature>
<dbReference type="SUPFAM" id="SSF161098">
    <property type="entry name" value="MetI-like"/>
    <property type="match status" value="1"/>
</dbReference>
<evidence type="ECO:0000256" key="2">
    <source>
        <dbReference type="ARBA" id="ARBA00007069"/>
    </source>
</evidence>
<dbReference type="InterPro" id="IPR051789">
    <property type="entry name" value="Bact_Polyamine_Transport"/>
</dbReference>
<dbReference type="InterPro" id="IPR035906">
    <property type="entry name" value="MetI-like_sf"/>
</dbReference>